<evidence type="ECO:0000259" key="2">
    <source>
        <dbReference type="Pfam" id="PF25372"/>
    </source>
</evidence>
<sequence>MRGDGLSEDGSHLAISRGSVKAARHSIDVEVSSVVLMYYVPSTFGYANNKHFSSPTVHHAQVSNRAIPNFYPPDDNYELHPTDPTKRCPKSLTDLCIDAICRSLPELEGQLPAGLPQDVVDRIILSLTSHAALNRTTLGALANCELVALSLANCRGVSDEWLITLSSSSVSSDSPIRNSSRSASDCNGTNQRRRFASNASDDSLAGLDHGKGSTPITPTLREIYPTRCMVHGNVSSMMMDIDDPDDLYSCDNSPLKDNTVDCSINSYGSCSTSIFMSASSIPTSPLLPCVFPQSESCSLISNPPAPSASLWLHPTSGFIPSDVNSKACMKMDSSHQKPYHLPNATDNSIYYESKNSHSTTSTLTLLDLRGSQRVTDRGLLQLSHVPLFSLEIARLDNCHGITGKGLLAFSRSHKLHTLSMSNCRRLTDEAVVNVSCLGSSLMALNLGGCRCLTDRGLEAVGELVMLRKLDLSQCDLITDNGLVNLVDLSFIEELSLGWCRLISDNGLEIMAGQPNRSQALRTLRLARCSITDKGLPHLEKLKNIEELDLNGCVHISSSAVGDTLGKLIRLITLDVSYCPGILRSSWQGKINSLKTLELSYSAVRDPYLSRLRSLPLLEELNLNSCNVTDWGIAHLVDNYVMPNLTTLDLADTNISDDAMSKISQFENLRHLSLFYCNISNRGLKYLSSMKKLEVLNLDSREIGDDGLKYLIGLPLKSLDLFSSRVSNRGCAYLSKITTLTSIELCGGGIGDLGCAHLATLPNLTTLNLSQNESITNCGAASLSALSNLKALNLSNTGVNSDALKFLGELLKLKSLALYGCRGFEDSPKLSSLQSGYSTGSSEDGSEDFLDALNEIQSLDSSLSQRRRMDYDI</sequence>
<dbReference type="InterPro" id="IPR032675">
    <property type="entry name" value="LRR_dom_sf"/>
</dbReference>
<dbReference type="InterPro" id="IPR057207">
    <property type="entry name" value="FBXL15_LRR"/>
</dbReference>
<evidence type="ECO:0000256" key="1">
    <source>
        <dbReference type="SAM" id="MobiDB-lite"/>
    </source>
</evidence>
<dbReference type="AlphaFoldDB" id="A0ABD3SSC1"/>
<dbReference type="Pfam" id="PF13516">
    <property type="entry name" value="LRR_6"/>
    <property type="match status" value="3"/>
</dbReference>
<accession>A0ABD3SSC1</accession>
<dbReference type="SUPFAM" id="SSF52047">
    <property type="entry name" value="RNI-like"/>
    <property type="match status" value="1"/>
</dbReference>
<dbReference type="PANTHER" id="PTHR13318:SF190">
    <property type="entry name" value="PARTNER OF PAIRED, ISOFORM B"/>
    <property type="match status" value="1"/>
</dbReference>
<name>A0ABD3SSC1_9STRA</name>
<proteinExistence type="predicted"/>
<dbReference type="SMART" id="SM00367">
    <property type="entry name" value="LRR_CC"/>
    <property type="match status" value="13"/>
</dbReference>
<dbReference type="Gene3D" id="3.80.10.10">
    <property type="entry name" value="Ribonuclease Inhibitor"/>
    <property type="match status" value="5"/>
</dbReference>
<gene>
    <name evidence="3" type="ORF">ACHAXA_003776</name>
</gene>
<feature type="compositionally biased region" description="Low complexity" evidence="1">
    <location>
        <begin position="169"/>
        <end position="184"/>
    </location>
</feature>
<feature type="domain" description="F-box/LRR-repeat protein 15-like leucin rich repeat" evidence="2">
    <location>
        <begin position="414"/>
        <end position="583"/>
    </location>
</feature>
<comment type="caution">
    <text evidence="3">The sequence shown here is derived from an EMBL/GenBank/DDBJ whole genome shotgun (WGS) entry which is preliminary data.</text>
</comment>
<evidence type="ECO:0000313" key="4">
    <source>
        <dbReference type="Proteomes" id="UP001530377"/>
    </source>
</evidence>
<organism evidence="3 4">
    <name type="scientific">Cyclostephanos tholiformis</name>
    <dbReference type="NCBI Taxonomy" id="382380"/>
    <lineage>
        <taxon>Eukaryota</taxon>
        <taxon>Sar</taxon>
        <taxon>Stramenopiles</taxon>
        <taxon>Ochrophyta</taxon>
        <taxon>Bacillariophyta</taxon>
        <taxon>Coscinodiscophyceae</taxon>
        <taxon>Thalassiosirophycidae</taxon>
        <taxon>Stephanodiscales</taxon>
        <taxon>Stephanodiscaceae</taxon>
        <taxon>Cyclostephanos</taxon>
    </lineage>
</organism>
<keyword evidence="4" id="KW-1185">Reference proteome</keyword>
<dbReference type="SUPFAM" id="SSF52058">
    <property type="entry name" value="L domain-like"/>
    <property type="match status" value="1"/>
</dbReference>
<evidence type="ECO:0000313" key="3">
    <source>
        <dbReference type="EMBL" id="KAL3827507.1"/>
    </source>
</evidence>
<protein>
    <recommendedName>
        <fullName evidence="2">F-box/LRR-repeat protein 15-like leucin rich repeat domain-containing protein</fullName>
    </recommendedName>
</protein>
<dbReference type="Pfam" id="PF13855">
    <property type="entry name" value="LRR_8"/>
    <property type="match status" value="1"/>
</dbReference>
<dbReference type="Pfam" id="PF25372">
    <property type="entry name" value="DUF7885"/>
    <property type="match status" value="1"/>
</dbReference>
<dbReference type="Proteomes" id="UP001530377">
    <property type="component" value="Unassembled WGS sequence"/>
</dbReference>
<dbReference type="InterPro" id="IPR001611">
    <property type="entry name" value="Leu-rich_rpt"/>
</dbReference>
<dbReference type="EMBL" id="JALLPB020000003">
    <property type="protein sequence ID" value="KAL3827507.1"/>
    <property type="molecule type" value="Genomic_DNA"/>
</dbReference>
<dbReference type="InterPro" id="IPR006553">
    <property type="entry name" value="Leu-rich_rpt_Cys-con_subtyp"/>
</dbReference>
<dbReference type="PANTHER" id="PTHR13318">
    <property type="entry name" value="PARTNER OF PAIRED, ISOFORM B-RELATED"/>
    <property type="match status" value="1"/>
</dbReference>
<feature type="region of interest" description="Disordered" evidence="1">
    <location>
        <begin position="169"/>
        <end position="218"/>
    </location>
</feature>
<reference evidence="3 4" key="1">
    <citation type="submission" date="2024-10" db="EMBL/GenBank/DDBJ databases">
        <title>Updated reference genomes for cyclostephanoid diatoms.</title>
        <authorList>
            <person name="Roberts W.R."/>
            <person name="Alverson A.J."/>
        </authorList>
    </citation>
    <scope>NUCLEOTIDE SEQUENCE [LARGE SCALE GENOMIC DNA]</scope>
    <source>
        <strain evidence="3 4">AJA228-03</strain>
    </source>
</reference>